<keyword evidence="7" id="KW-1185">Reference proteome</keyword>
<dbReference type="InterPro" id="IPR010987">
    <property type="entry name" value="Glutathione-S-Trfase_C-like"/>
</dbReference>
<dbReference type="Pfam" id="PF13532">
    <property type="entry name" value="2OG-FeII_Oxy_2"/>
    <property type="match status" value="1"/>
</dbReference>
<dbReference type="Pfam" id="PF24470">
    <property type="entry name" value="Thiored_Isochorism"/>
    <property type="match status" value="1"/>
</dbReference>
<dbReference type="AlphaFoldDB" id="A0A2T3B4B3"/>
<dbReference type="PANTHER" id="PTHR31212:SF5">
    <property type="entry name" value="ISOCHORISMATASE FAMILY PROTEIN FAMILY (AFU_ORTHOLOGUE AFUA_3G14500)"/>
    <property type="match status" value="1"/>
</dbReference>
<dbReference type="STRING" id="857342.A0A2T3B4B3"/>
<feature type="domain" description="GST C-terminal" evidence="4">
    <location>
        <begin position="809"/>
        <end position="959"/>
    </location>
</feature>
<dbReference type="OrthoDB" id="445341at2759"/>
<evidence type="ECO:0000313" key="6">
    <source>
        <dbReference type="EMBL" id="PSS20482.1"/>
    </source>
</evidence>
<comment type="similarity">
    <text evidence="1">Belongs to the isochorismatase family.</text>
</comment>
<dbReference type="InterPro" id="IPR005123">
    <property type="entry name" value="Oxoglu/Fe-dep_dioxygenase_dom"/>
</dbReference>
<protein>
    <recommendedName>
        <fullName evidence="8">Fe2OG dioxygenase domain-containing protein</fullName>
    </recommendedName>
</protein>
<name>A0A2T3B4B3_AMORE</name>
<evidence type="ECO:0000259" key="4">
    <source>
        <dbReference type="PROSITE" id="PS50405"/>
    </source>
</evidence>
<dbReference type="InterPro" id="IPR036380">
    <property type="entry name" value="Isochorismatase-like_sf"/>
</dbReference>
<evidence type="ECO:0000256" key="2">
    <source>
        <dbReference type="SAM" id="MobiDB-lite"/>
    </source>
</evidence>
<dbReference type="GO" id="GO:0051213">
    <property type="term" value="F:dioxygenase activity"/>
    <property type="evidence" value="ECO:0007669"/>
    <property type="project" value="InterPro"/>
</dbReference>
<dbReference type="InterPro" id="IPR057088">
    <property type="entry name" value="GLRG_09195_Thiored"/>
</dbReference>
<dbReference type="InterPro" id="IPR037151">
    <property type="entry name" value="AlkB-like_sf"/>
</dbReference>
<feature type="compositionally biased region" description="Low complexity" evidence="2">
    <location>
        <begin position="385"/>
        <end position="394"/>
    </location>
</feature>
<dbReference type="InterPro" id="IPR036282">
    <property type="entry name" value="Glutathione-S-Trfase_C_sf"/>
</dbReference>
<organism evidence="6 7">
    <name type="scientific">Amorphotheca resinae ATCC 22711</name>
    <dbReference type="NCBI Taxonomy" id="857342"/>
    <lineage>
        <taxon>Eukaryota</taxon>
        <taxon>Fungi</taxon>
        <taxon>Dikarya</taxon>
        <taxon>Ascomycota</taxon>
        <taxon>Pezizomycotina</taxon>
        <taxon>Leotiomycetes</taxon>
        <taxon>Helotiales</taxon>
        <taxon>Amorphothecaceae</taxon>
        <taxon>Amorphotheca</taxon>
    </lineage>
</organism>
<feature type="compositionally biased region" description="Polar residues" evidence="2">
    <location>
        <begin position="793"/>
        <end position="807"/>
    </location>
</feature>
<feature type="region of interest" description="Disordered" evidence="2">
    <location>
        <begin position="791"/>
        <end position="810"/>
    </location>
</feature>
<dbReference type="Pfam" id="PF00857">
    <property type="entry name" value="Isochorismatase"/>
    <property type="match status" value="2"/>
</dbReference>
<dbReference type="PROSITE" id="PS51471">
    <property type="entry name" value="FE2OG_OXY"/>
    <property type="match status" value="1"/>
</dbReference>
<dbReference type="SUPFAM" id="SSF52499">
    <property type="entry name" value="Isochorismatase-like hydrolases"/>
    <property type="match status" value="1"/>
</dbReference>
<dbReference type="Gene3D" id="2.60.120.590">
    <property type="entry name" value="Alpha-ketoglutarate-dependent dioxygenase AlkB-like"/>
    <property type="match status" value="1"/>
</dbReference>
<dbReference type="PROSITE" id="PS50404">
    <property type="entry name" value="GST_NTER"/>
    <property type="match status" value="1"/>
</dbReference>
<dbReference type="SUPFAM" id="SSF51197">
    <property type="entry name" value="Clavaminate synthase-like"/>
    <property type="match status" value="1"/>
</dbReference>
<proteinExistence type="inferred from homology"/>
<gene>
    <name evidence="6" type="ORF">M430DRAFT_34742</name>
</gene>
<dbReference type="RefSeq" id="XP_024721752.1">
    <property type="nucleotide sequence ID" value="XM_024866607.1"/>
</dbReference>
<dbReference type="Proteomes" id="UP000241818">
    <property type="component" value="Unassembled WGS sequence"/>
</dbReference>
<evidence type="ECO:0000259" key="3">
    <source>
        <dbReference type="PROSITE" id="PS50404"/>
    </source>
</evidence>
<dbReference type="InterPro" id="IPR027450">
    <property type="entry name" value="AlkB-like"/>
</dbReference>
<accession>A0A2T3B4B3</accession>
<feature type="compositionally biased region" description="Basic and acidic residues" evidence="2">
    <location>
        <begin position="420"/>
        <end position="430"/>
    </location>
</feature>
<feature type="domain" description="GST N-terminal" evidence="3">
    <location>
        <begin position="760"/>
        <end position="846"/>
    </location>
</feature>
<feature type="compositionally biased region" description="Basic and acidic residues" evidence="2">
    <location>
        <begin position="450"/>
        <end position="465"/>
    </location>
</feature>
<sequence length="959" mass="105313">MFKINGNDLPIVRTRQALLVLNLQNDFVTPGGVLAAENSLNLVENVVNLAEQFRDSGNDVVWIQTVFETSRPVNSLEGESENVITDRELLKAPGRIGTGSATRSRPSDKLLERFSKMAEASGLEMDPSASLLDEVDEEEQGEPVSETFLTVEPGQRTQVALPGSPGADLSPLACQNVDNARDLVFQKSHYSAFKDGTLVQTLRFKFVTEIYLCGALTNISIFATAMDAARYGYSITIIDDCLGYRNKARHDEALRQLTEFTGCDIMSSKDVIRDLQRRTSAQQTPPRDAREKATSLESLMANMNLSRKSSSSSRRSKPVPTGSQAPATVAETGRTSKSRPSKEPHIDEDSKLPERHEASGKKPERVKTKVKSRRRHSKGVPQDVAAAAAAESGEPSGGSKGHKSPSSATPQTASQALEKIPTKDKAEAVDAARISNLPERIEAGPSHPENANKAKLESGKEDHQGKSNAKASTVQESAPMCEGDTTVITNLLGDDLLEGIFERVRDEVQWQKMSHQSGEVPRLVAVQGEVAEDGSVPIYRHPADESPPLLPFSPVVSLIRKEVEKKLGHPVNHALIQFYRSGTDYISEHSDKTLDICPNTFVANVSLGAQRTLVFRTKKQPKSNNVADDAEAVEPRKACRAPLPHNSMCKMGLITNMRWLHGIRQDKRMASEKSKAELAYNGGRISLTFRMIGTFLDKDQRKIWGQGATAKSKDHAKTVINGDTCEAEKMIRAFGKENHLTEFDWAEVYGEGFDVLHMTNSPKLFLSGDTIADSRVKILLAEYGISWSEERQSPSCNRNNGSSSVEASATPERPTVKFIDNDVDKSTVSGDVAIILYLDSVYGPKANKNASSQVSLARQFTRLQQVCKLQLKWHAIPPNTDAFKRELELWEAFVAEEPFMAGSAISLADYALIPILMESSAEWAGKPEFPKLSAYFSRMKELDSVKKVFGSGALDQKAK</sequence>
<dbReference type="InterPro" id="IPR032854">
    <property type="entry name" value="ALKBH3"/>
</dbReference>
<dbReference type="PROSITE" id="PS50405">
    <property type="entry name" value="GST_CTER"/>
    <property type="match status" value="1"/>
</dbReference>
<dbReference type="EMBL" id="KZ679010">
    <property type="protein sequence ID" value="PSS20482.1"/>
    <property type="molecule type" value="Genomic_DNA"/>
</dbReference>
<feature type="domain" description="Fe2OG dioxygenase" evidence="5">
    <location>
        <begin position="570"/>
        <end position="693"/>
    </location>
</feature>
<dbReference type="PANTHER" id="PTHR31212">
    <property type="entry name" value="ALPHA-KETOGLUTARATE-DEPENDENT DIOXYGENASE ALKB HOMOLOG 3"/>
    <property type="match status" value="1"/>
</dbReference>
<evidence type="ECO:0008006" key="8">
    <source>
        <dbReference type="Google" id="ProtNLM"/>
    </source>
</evidence>
<dbReference type="GO" id="GO:0006307">
    <property type="term" value="P:DNA alkylation repair"/>
    <property type="evidence" value="ECO:0007669"/>
    <property type="project" value="InterPro"/>
</dbReference>
<feature type="compositionally biased region" description="Basic residues" evidence="2">
    <location>
        <begin position="368"/>
        <end position="378"/>
    </location>
</feature>
<evidence type="ECO:0000259" key="5">
    <source>
        <dbReference type="PROSITE" id="PS51471"/>
    </source>
</evidence>
<dbReference type="CDD" id="cd00431">
    <property type="entry name" value="cysteine_hydrolases"/>
    <property type="match status" value="1"/>
</dbReference>
<dbReference type="Gene3D" id="3.40.50.850">
    <property type="entry name" value="Isochorismatase-like"/>
    <property type="match status" value="1"/>
</dbReference>
<evidence type="ECO:0000313" key="7">
    <source>
        <dbReference type="Proteomes" id="UP000241818"/>
    </source>
</evidence>
<feature type="compositionally biased region" description="Basic and acidic residues" evidence="2">
    <location>
        <begin position="340"/>
        <end position="367"/>
    </location>
</feature>
<feature type="region of interest" description="Disordered" evidence="2">
    <location>
        <begin position="301"/>
        <end position="478"/>
    </location>
</feature>
<feature type="compositionally biased region" description="Polar residues" evidence="2">
    <location>
        <begin position="466"/>
        <end position="476"/>
    </location>
</feature>
<dbReference type="SUPFAM" id="SSF47616">
    <property type="entry name" value="GST C-terminal domain-like"/>
    <property type="match status" value="1"/>
</dbReference>
<dbReference type="InterPro" id="IPR004045">
    <property type="entry name" value="Glutathione_S-Trfase_N"/>
</dbReference>
<dbReference type="Gene3D" id="1.20.1050.10">
    <property type="match status" value="1"/>
</dbReference>
<reference evidence="6 7" key="1">
    <citation type="journal article" date="2018" name="New Phytol.">
        <title>Comparative genomics and transcriptomics depict ericoid mycorrhizal fungi as versatile saprotrophs and plant mutualists.</title>
        <authorList>
            <person name="Martino E."/>
            <person name="Morin E."/>
            <person name="Grelet G.A."/>
            <person name="Kuo A."/>
            <person name="Kohler A."/>
            <person name="Daghino S."/>
            <person name="Barry K.W."/>
            <person name="Cichocki N."/>
            <person name="Clum A."/>
            <person name="Dockter R.B."/>
            <person name="Hainaut M."/>
            <person name="Kuo R.C."/>
            <person name="LaButti K."/>
            <person name="Lindahl B.D."/>
            <person name="Lindquist E.A."/>
            <person name="Lipzen A."/>
            <person name="Khouja H.R."/>
            <person name="Magnuson J."/>
            <person name="Murat C."/>
            <person name="Ohm R.A."/>
            <person name="Singer S.W."/>
            <person name="Spatafora J.W."/>
            <person name="Wang M."/>
            <person name="Veneault-Fourrey C."/>
            <person name="Henrissat B."/>
            <person name="Grigoriev I.V."/>
            <person name="Martin F.M."/>
            <person name="Perotto S."/>
        </authorList>
    </citation>
    <scope>NUCLEOTIDE SEQUENCE [LARGE SCALE GENOMIC DNA]</scope>
    <source>
        <strain evidence="6 7">ATCC 22711</strain>
    </source>
</reference>
<dbReference type="GeneID" id="36574688"/>
<evidence type="ECO:0000256" key="1">
    <source>
        <dbReference type="ARBA" id="ARBA00006336"/>
    </source>
</evidence>
<dbReference type="InterPro" id="IPR000868">
    <property type="entry name" value="Isochorismatase-like_dom"/>
</dbReference>
<dbReference type="InParanoid" id="A0A2T3B4B3"/>